<accession>A0ACC0F3B1</accession>
<gene>
    <name evidence="1" type="ORF">LOK49_LG15G00153</name>
</gene>
<sequence length="563" mass="61778">MGQFWALVFTVLLLCFCAISTNVDDTQFQSYIVRVRNDLKPSGFSVVEDWYSSTITSLSSYQLDTKKSETTQREKERDFIHVYKSVFHGFAARLTTEQAEELAERPEILRILPDRVRQIQTTRSPEFLGLSAKNPTGLLTESDSGSNVNIGVFDTSISPERRSCHHRSIRHQHIPRTTQIHKNIVQQKGNWRRGCFDSDILAAFDKAVEDGVNIISLSIGGDGGVPYNIDPITIGSFGAMAKGVFVSASAGNSGPQRMSVTNVAPWVTTVGASTIDRKFPADLLLQDDNWLPFSGWPMHARLAAQKTHTWQDRGVPRVAKGEAVRKAGGVGMIVENMSPVGEGLVADAHLIPALAITESAGNKVRAYITSSKNAKATIAFHETQVGVEPAPVVASFSSRGPSSESMYLLKPDVIAPDVWGTGAGHVDPEKAVNPGLVYDLTLNDYLNFLCASYYNEQDIQHITNKSISCNQKQHKPWELNYPAITVAFDMSSKSSKFEVAVTRTATLVGDGGGLEASYTVIVTPPRGAKVTVDPPEMEFKEKDQKQSYVVRIVAEKKPWPGVY</sequence>
<dbReference type="EMBL" id="CM045768">
    <property type="protein sequence ID" value="KAI7983105.1"/>
    <property type="molecule type" value="Genomic_DNA"/>
</dbReference>
<comment type="caution">
    <text evidence="1">The sequence shown here is derived from an EMBL/GenBank/DDBJ whole genome shotgun (WGS) entry which is preliminary data.</text>
</comment>
<proteinExistence type="predicted"/>
<name>A0ACC0F3B1_9ERIC</name>
<dbReference type="Proteomes" id="UP001060215">
    <property type="component" value="Chromosome 11"/>
</dbReference>
<reference evidence="1 2" key="1">
    <citation type="journal article" date="2022" name="Plant J.">
        <title>Chromosome-level genome of Camellia lanceoleosa provides a valuable resource for understanding genome evolution and self-incompatibility.</title>
        <authorList>
            <person name="Gong W."/>
            <person name="Xiao S."/>
            <person name="Wang L."/>
            <person name="Liao Z."/>
            <person name="Chang Y."/>
            <person name="Mo W."/>
            <person name="Hu G."/>
            <person name="Li W."/>
            <person name="Zhao G."/>
            <person name="Zhu H."/>
            <person name="Hu X."/>
            <person name="Ji K."/>
            <person name="Xiang X."/>
            <person name="Song Q."/>
            <person name="Yuan D."/>
            <person name="Jin S."/>
            <person name="Zhang L."/>
        </authorList>
    </citation>
    <scope>NUCLEOTIDE SEQUENCE [LARGE SCALE GENOMIC DNA]</scope>
    <source>
        <strain evidence="1">SQ_2022a</strain>
    </source>
</reference>
<keyword evidence="2" id="KW-1185">Reference proteome</keyword>
<protein>
    <submittedName>
        <fullName evidence="1">Subtilisin-like protease SBT1.6</fullName>
    </submittedName>
</protein>
<evidence type="ECO:0000313" key="1">
    <source>
        <dbReference type="EMBL" id="KAI7983105.1"/>
    </source>
</evidence>
<organism evidence="1 2">
    <name type="scientific">Camellia lanceoleosa</name>
    <dbReference type="NCBI Taxonomy" id="1840588"/>
    <lineage>
        <taxon>Eukaryota</taxon>
        <taxon>Viridiplantae</taxon>
        <taxon>Streptophyta</taxon>
        <taxon>Embryophyta</taxon>
        <taxon>Tracheophyta</taxon>
        <taxon>Spermatophyta</taxon>
        <taxon>Magnoliopsida</taxon>
        <taxon>eudicotyledons</taxon>
        <taxon>Gunneridae</taxon>
        <taxon>Pentapetalae</taxon>
        <taxon>asterids</taxon>
        <taxon>Ericales</taxon>
        <taxon>Theaceae</taxon>
        <taxon>Camellia</taxon>
    </lineage>
</organism>
<evidence type="ECO:0000313" key="2">
    <source>
        <dbReference type="Proteomes" id="UP001060215"/>
    </source>
</evidence>